<dbReference type="Gene3D" id="3.40.50.1820">
    <property type="entry name" value="alpha/beta hydrolase"/>
    <property type="match status" value="1"/>
</dbReference>
<organism evidence="4 5">
    <name type="scientific">Candidatus Aphodenecus pullistercoris</name>
    <dbReference type="NCBI Taxonomy" id="2840669"/>
    <lineage>
        <taxon>Bacteria</taxon>
        <taxon>Pseudomonadati</taxon>
        <taxon>Spirochaetota</taxon>
        <taxon>Spirochaetia</taxon>
        <taxon>Spirochaetales</taxon>
        <taxon>Candidatus Aphodenecus</taxon>
    </lineage>
</organism>
<dbReference type="PANTHER" id="PTHR48081">
    <property type="entry name" value="AB HYDROLASE SUPERFAMILY PROTEIN C4A8.06C"/>
    <property type="match status" value="1"/>
</dbReference>
<evidence type="ECO:0000313" key="5">
    <source>
        <dbReference type="Proteomes" id="UP000823633"/>
    </source>
</evidence>
<dbReference type="InterPro" id="IPR013094">
    <property type="entry name" value="AB_hydrolase_3"/>
</dbReference>
<dbReference type="Proteomes" id="UP000823633">
    <property type="component" value="Unassembled WGS sequence"/>
</dbReference>
<dbReference type="InterPro" id="IPR050300">
    <property type="entry name" value="GDXG_lipolytic_enzyme"/>
</dbReference>
<dbReference type="PANTHER" id="PTHR48081:SF8">
    <property type="entry name" value="ALPHA_BETA HYDROLASE FOLD-3 DOMAIN-CONTAINING PROTEIN-RELATED"/>
    <property type="match status" value="1"/>
</dbReference>
<feature type="compositionally biased region" description="Basic and acidic residues" evidence="2">
    <location>
        <begin position="336"/>
        <end position="354"/>
    </location>
</feature>
<proteinExistence type="predicted"/>
<accession>A0A9D9H6N9</accession>
<evidence type="ECO:0000313" key="4">
    <source>
        <dbReference type="EMBL" id="MBO8443070.1"/>
    </source>
</evidence>
<feature type="region of interest" description="Disordered" evidence="2">
    <location>
        <begin position="336"/>
        <end position="361"/>
    </location>
</feature>
<evidence type="ECO:0000256" key="2">
    <source>
        <dbReference type="SAM" id="MobiDB-lite"/>
    </source>
</evidence>
<comment type="caution">
    <text evidence="4">The sequence shown here is derived from an EMBL/GenBank/DDBJ whole genome shotgun (WGS) entry which is preliminary data.</text>
</comment>
<keyword evidence="1 4" id="KW-0378">Hydrolase</keyword>
<evidence type="ECO:0000259" key="3">
    <source>
        <dbReference type="Pfam" id="PF07859"/>
    </source>
</evidence>
<dbReference type="GO" id="GO:0016787">
    <property type="term" value="F:hydrolase activity"/>
    <property type="evidence" value="ECO:0007669"/>
    <property type="project" value="UniProtKB-KW"/>
</dbReference>
<dbReference type="AlphaFoldDB" id="A0A9D9H6N9"/>
<name>A0A9D9H6N9_9SPIR</name>
<dbReference type="InterPro" id="IPR029058">
    <property type="entry name" value="AB_hydrolase_fold"/>
</dbReference>
<feature type="domain" description="Alpha/beta hydrolase fold-3" evidence="3">
    <location>
        <begin position="93"/>
        <end position="299"/>
    </location>
</feature>
<sequence>MSEKYPLSRKMRKIIDISALFIERDVDKLTPETIDAMNTRSVASRRVVRKLLYKPSRLISKTTYVIPVNEGVVTGYFFNSLEDLTLTSLKPMIIYFHGGGWVFGNMDLYGMYCSHVAHLTGACVLLVDYRLAPKYKFPTAVEDCYDSYLWALQGIKYWKVDPDRVFLMGDSAGGTLCAGVSLLARDRKVMMPSGQILLYPCTDGRLRTESFAQYSDSPTLSEKQMQFYISSYQREPKDILSPLFSPLLASDLSRQPDTLVIGADYDPLKDDGRLYAEALNAAGSTANYLCVKGTVHGYALYPHATGTAQTDCMLRQFTSGRPCQKIQPLTETELKRDGRMKMQAAKERLHEKDSSASAADD</sequence>
<protein>
    <submittedName>
        <fullName evidence="4">Alpha/beta hydrolase</fullName>
    </submittedName>
</protein>
<dbReference type="Pfam" id="PF07859">
    <property type="entry name" value="Abhydrolase_3"/>
    <property type="match status" value="1"/>
</dbReference>
<gene>
    <name evidence="4" type="ORF">IAC42_04850</name>
</gene>
<dbReference type="EMBL" id="JADIMU010000030">
    <property type="protein sequence ID" value="MBO8443070.1"/>
    <property type="molecule type" value="Genomic_DNA"/>
</dbReference>
<reference evidence="4" key="1">
    <citation type="submission" date="2020-10" db="EMBL/GenBank/DDBJ databases">
        <authorList>
            <person name="Gilroy R."/>
        </authorList>
    </citation>
    <scope>NUCLEOTIDE SEQUENCE</scope>
    <source>
        <strain evidence="4">11167</strain>
    </source>
</reference>
<dbReference type="SUPFAM" id="SSF53474">
    <property type="entry name" value="alpha/beta-Hydrolases"/>
    <property type="match status" value="1"/>
</dbReference>
<reference evidence="4" key="2">
    <citation type="journal article" date="2021" name="PeerJ">
        <title>Extensive microbial diversity within the chicken gut microbiome revealed by metagenomics and culture.</title>
        <authorList>
            <person name="Gilroy R."/>
            <person name="Ravi A."/>
            <person name="Getino M."/>
            <person name="Pursley I."/>
            <person name="Horton D.L."/>
            <person name="Alikhan N.F."/>
            <person name="Baker D."/>
            <person name="Gharbi K."/>
            <person name="Hall N."/>
            <person name="Watson M."/>
            <person name="Adriaenssens E.M."/>
            <person name="Foster-Nyarko E."/>
            <person name="Jarju S."/>
            <person name="Secka A."/>
            <person name="Antonio M."/>
            <person name="Oren A."/>
            <person name="Chaudhuri R.R."/>
            <person name="La Ragione R."/>
            <person name="Hildebrand F."/>
            <person name="Pallen M.J."/>
        </authorList>
    </citation>
    <scope>NUCLEOTIDE SEQUENCE</scope>
    <source>
        <strain evidence="4">11167</strain>
    </source>
</reference>
<evidence type="ECO:0000256" key="1">
    <source>
        <dbReference type="ARBA" id="ARBA00022801"/>
    </source>
</evidence>